<accession>A0ABW5RIF8</accession>
<keyword evidence="4 7" id="KW-0812">Transmembrane</keyword>
<organism evidence="8 9">
    <name type="scientific">Gulosibacter bifidus</name>
    <dbReference type="NCBI Taxonomy" id="272239"/>
    <lineage>
        <taxon>Bacteria</taxon>
        <taxon>Bacillati</taxon>
        <taxon>Actinomycetota</taxon>
        <taxon>Actinomycetes</taxon>
        <taxon>Micrococcales</taxon>
        <taxon>Microbacteriaceae</taxon>
        <taxon>Gulosibacter</taxon>
    </lineage>
</organism>
<dbReference type="InterPro" id="IPR045018">
    <property type="entry name" value="Azg-like"/>
</dbReference>
<evidence type="ECO:0000256" key="1">
    <source>
        <dbReference type="ARBA" id="ARBA00004127"/>
    </source>
</evidence>
<proteinExistence type="inferred from homology"/>
<evidence type="ECO:0000313" key="9">
    <source>
        <dbReference type="Proteomes" id="UP001597453"/>
    </source>
</evidence>
<feature type="transmembrane region" description="Helical" evidence="7">
    <location>
        <begin position="465"/>
        <end position="483"/>
    </location>
</feature>
<dbReference type="PANTHER" id="PTHR43337">
    <property type="entry name" value="XANTHINE/URACIL PERMEASE C887.17-RELATED"/>
    <property type="match status" value="1"/>
</dbReference>
<keyword evidence="9" id="KW-1185">Reference proteome</keyword>
<feature type="transmembrane region" description="Helical" evidence="7">
    <location>
        <begin position="283"/>
        <end position="305"/>
    </location>
</feature>
<reference evidence="9" key="1">
    <citation type="journal article" date="2019" name="Int. J. Syst. Evol. Microbiol.">
        <title>The Global Catalogue of Microorganisms (GCM) 10K type strain sequencing project: providing services to taxonomists for standard genome sequencing and annotation.</title>
        <authorList>
            <consortium name="The Broad Institute Genomics Platform"/>
            <consortium name="The Broad Institute Genome Sequencing Center for Infectious Disease"/>
            <person name="Wu L."/>
            <person name="Ma J."/>
        </authorList>
    </citation>
    <scope>NUCLEOTIDE SEQUENCE [LARGE SCALE GENOMIC DNA]</scope>
    <source>
        <strain evidence="9">TISTR 1511</strain>
    </source>
</reference>
<keyword evidence="6 7" id="KW-0472">Membrane</keyword>
<keyword evidence="5 7" id="KW-1133">Transmembrane helix</keyword>
<sequence>MTKTKPAPESSSKPAASVPALLERWFHLSERGTTVGREVRGGLVTFVTISYILILNPLILGGEASADFAGTALNPLQVASSTALAAGVLTLLFGAIANLPFAMAAGLGINSYLAVTMVHQVTWPEAMGLVLINGVVIVLLAVTGARTAIFNAIPDALKTATTVGIGFFIAFIGMVNAGFVTRTQGGPPVQLGLGGSITSLPTVLFVITLLLMGILMIRRVPGAILIGIAVGTVFAIVTEAMLGLGPGGPENPGGWNLTVPALPEQIVAMPDFGLVGAFDPFGAFARIGPAAASMLLLTLVFMNFFDAMGAMTGLARNAELADEHGAFPRIRQAFVVEGFGAVLGGATSSSSNTVFVDSASGIGEGARTGLASVISGLLFLAALFFTPLAVIVPMEVGSAALVIVGAMMMMQVAKIDWQDLAVGLPAFLCITTMPLTYSIANGIGVGFLSWVIIHAATGRGRKIHWLLWLVSAGFALYFARAGVEALFA</sequence>
<evidence type="ECO:0000256" key="5">
    <source>
        <dbReference type="ARBA" id="ARBA00022989"/>
    </source>
</evidence>
<feature type="transmembrane region" description="Helical" evidence="7">
    <location>
        <begin position="157"/>
        <end position="179"/>
    </location>
</feature>
<evidence type="ECO:0000256" key="4">
    <source>
        <dbReference type="ARBA" id="ARBA00022692"/>
    </source>
</evidence>
<feature type="transmembrane region" description="Helical" evidence="7">
    <location>
        <begin position="83"/>
        <end position="106"/>
    </location>
</feature>
<evidence type="ECO:0000256" key="7">
    <source>
        <dbReference type="SAM" id="Phobius"/>
    </source>
</evidence>
<evidence type="ECO:0000313" key="8">
    <source>
        <dbReference type="EMBL" id="MFD2674853.1"/>
    </source>
</evidence>
<dbReference type="RefSeq" id="WP_066056248.1">
    <property type="nucleotide sequence ID" value="NZ_JBHUNF010000003.1"/>
</dbReference>
<comment type="similarity">
    <text evidence="2">Belongs to the nucleobase:cation symporter-2 (NCS2) (TC 2.A.40) family. Azg-like subfamily.</text>
</comment>
<comment type="subcellular location">
    <subcellularLocation>
        <location evidence="1">Endomembrane system</location>
        <topology evidence="1">Multi-pass membrane protein</topology>
    </subcellularLocation>
</comment>
<feature type="transmembrane region" description="Helical" evidence="7">
    <location>
        <begin position="224"/>
        <end position="245"/>
    </location>
</feature>
<evidence type="ECO:0000256" key="6">
    <source>
        <dbReference type="ARBA" id="ARBA00023136"/>
    </source>
</evidence>
<gene>
    <name evidence="8" type="ORF">ACFSUQ_06015</name>
</gene>
<dbReference type="Proteomes" id="UP001597453">
    <property type="component" value="Unassembled WGS sequence"/>
</dbReference>
<feature type="transmembrane region" description="Helical" evidence="7">
    <location>
        <begin position="43"/>
        <end position="62"/>
    </location>
</feature>
<comment type="caution">
    <text evidence="8">The sequence shown here is derived from an EMBL/GenBank/DDBJ whole genome shotgun (WGS) entry which is preliminary data.</text>
</comment>
<dbReference type="Pfam" id="PF00860">
    <property type="entry name" value="Xan_ur_permease"/>
    <property type="match status" value="1"/>
</dbReference>
<protein>
    <submittedName>
        <fullName evidence="8">NCS2 family permease</fullName>
    </submittedName>
</protein>
<feature type="transmembrane region" description="Helical" evidence="7">
    <location>
        <begin position="126"/>
        <end position="145"/>
    </location>
</feature>
<dbReference type="EMBL" id="JBHUNF010000003">
    <property type="protein sequence ID" value="MFD2674853.1"/>
    <property type="molecule type" value="Genomic_DNA"/>
</dbReference>
<feature type="transmembrane region" description="Helical" evidence="7">
    <location>
        <begin position="199"/>
        <end position="217"/>
    </location>
</feature>
<evidence type="ECO:0000256" key="2">
    <source>
        <dbReference type="ARBA" id="ARBA00005697"/>
    </source>
</evidence>
<evidence type="ECO:0000256" key="3">
    <source>
        <dbReference type="ARBA" id="ARBA00022448"/>
    </source>
</evidence>
<feature type="transmembrane region" description="Helical" evidence="7">
    <location>
        <begin position="377"/>
        <end position="404"/>
    </location>
</feature>
<dbReference type="InterPro" id="IPR006043">
    <property type="entry name" value="NCS2"/>
</dbReference>
<keyword evidence="3" id="KW-0813">Transport</keyword>
<name>A0ABW5RIF8_9MICO</name>
<dbReference type="PANTHER" id="PTHR43337:SF1">
    <property type="entry name" value="XANTHINE_URACIL PERMEASE C887.17-RELATED"/>
    <property type="match status" value="1"/>
</dbReference>
<feature type="transmembrane region" description="Helical" evidence="7">
    <location>
        <begin position="424"/>
        <end position="453"/>
    </location>
</feature>